<reference evidence="2 3" key="1">
    <citation type="submission" date="2021-06" db="EMBL/GenBank/DDBJ databases">
        <authorList>
            <person name="Kallberg Y."/>
            <person name="Tangrot J."/>
            <person name="Rosling A."/>
        </authorList>
    </citation>
    <scope>NUCLEOTIDE SEQUENCE [LARGE SCALE GENOMIC DNA]</scope>
    <source>
        <strain evidence="2 3">120-4 pot B 10/14</strain>
    </source>
</reference>
<proteinExistence type="predicted"/>
<accession>A0ABN7UQK7</accession>
<protein>
    <submittedName>
        <fullName evidence="2">3046_t:CDS:1</fullName>
    </submittedName>
</protein>
<evidence type="ECO:0000313" key="3">
    <source>
        <dbReference type="Proteomes" id="UP000789901"/>
    </source>
</evidence>
<gene>
    <name evidence="2" type="ORF">GMARGA_LOCUS9480</name>
</gene>
<dbReference type="EMBL" id="CAJVQB010005117">
    <property type="protein sequence ID" value="CAG8653476.1"/>
    <property type="molecule type" value="Genomic_DNA"/>
</dbReference>
<sequence>MAYGVTNTKTSADTILDNDVDLTKESEPWMVSVVGGSYKLFLRNLDNSADTCYSTVFAVSTQNAQSPNTVQSEEVLDGGRMDNGISISN</sequence>
<comment type="caution">
    <text evidence="2">The sequence shown here is derived from an EMBL/GenBank/DDBJ whole genome shotgun (WGS) entry which is preliminary data.</text>
</comment>
<name>A0ABN7UQK7_GIGMA</name>
<feature type="region of interest" description="Disordered" evidence="1">
    <location>
        <begin position="68"/>
        <end position="89"/>
    </location>
</feature>
<evidence type="ECO:0000256" key="1">
    <source>
        <dbReference type="SAM" id="MobiDB-lite"/>
    </source>
</evidence>
<keyword evidence="3" id="KW-1185">Reference proteome</keyword>
<organism evidence="2 3">
    <name type="scientific">Gigaspora margarita</name>
    <dbReference type="NCBI Taxonomy" id="4874"/>
    <lineage>
        <taxon>Eukaryota</taxon>
        <taxon>Fungi</taxon>
        <taxon>Fungi incertae sedis</taxon>
        <taxon>Mucoromycota</taxon>
        <taxon>Glomeromycotina</taxon>
        <taxon>Glomeromycetes</taxon>
        <taxon>Diversisporales</taxon>
        <taxon>Gigasporaceae</taxon>
        <taxon>Gigaspora</taxon>
    </lineage>
</organism>
<evidence type="ECO:0000313" key="2">
    <source>
        <dbReference type="EMBL" id="CAG8653476.1"/>
    </source>
</evidence>
<dbReference type="Proteomes" id="UP000789901">
    <property type="component" value="Unassembled WGS sequence"/>
</dbReference>